<evidence type="ECO:0000313" key="3">
    <source>
        <dbReference type="Proteomes" id="UP000186341"/>
    </source>
</evidence>
<gene>
    <name evidence="2" type="ORF">BO222_11885</name>
</gene>
<sequence length="110" mass="13097">MKSARKNISICRLLIQFKILNYQRLDPQNRKELKNPQNHQKLQNNHKPKRSDHQKNIIKSGFLIPIHDAFFKPKRISLNIRSSMKKAAFAAFFINSRDSNDYQSLFLIRF</sequence>
<dbReference type="AlphaFoldDB" id="A0A1U7ND07"/>
<dbReference type="EMBL" id="MPJW01000260">
    <property type="protein sequence ID" value="OLU36740.1"/>
    <property type="molecule type" value="Genomic_DNA"/>
</dbReference>
<feature type="region of interest" description="Disordered" evidence="1">
    <location>
        <begin position="28"/>
        <end position="54"/>
    </location>
</feature>
<comment type="caution">
    <text evidence="2">The sequence shown here is derived from an EMBL/GenBank/DDBJ whole genome shotgun (WGS) entry which is preliminary data.</text>
</comment>
<accession>A0A1U7ND07</accession>
<dbReference type="Proteomes" id="UP000186341">
    <property type="component" value="Unassembled WGS sequence"/>
</dbReference>
<organism evidence="2 3">
    <name type="scientific">Ileibacterium valens</name>
    <dbReference type="NCBI Taxonomy" id="1862668"/>
    <lineage>
        <taxon>Bacteria</taxon>
        <taxon>Bacillati</taxon>
        <taxon>Bacillota</taxon>
        <taxon>Erysipelotrichia</taxon>
        <taxon>Erysipelotrichales</taxon>
        <taxon>Erysipelotrichaceae</taxon>
        <taxon>Ileibacterium</taxon>
    </lineage>
</organism>
<proteinExistence type="predicted"/>
<evidence type="ECO:0000256" key="1">
    <source>
        <dbReference type="SAM" id="MobiDB-lite"/>
    </source>
</evidence>
<name>A0A1U7ND07_9FIRM</name>
<reference evidence="2 3" key="1">
    <citation type="submission" date="2016-11" db="EMBL/GenBank/DDBJ databases">
        <title>Description of two novel members of the family Erysipelotrichaceae: Ileibacterium lipovorans gen. nov., sp. nov. and Dubosiella newyorkensis, gen. nov., sp. nov.</title>
        <authorList>
            <person name="Cox L.M."/>
            <person name="Sohn J."/>
            <person name="Tyrrell K.L."/>
            <person name="Citron D.M."/>
            <person name="Lawson P.A."/>
            <person name="Patel N.B."/>
            <person name="Iizumi T."/>
            <person name="Perez-Perez G.I."/>
            <person name="Goldstein E.J."/>
            <person name="Blaser M.J."/>
        </authorList>
    </citation>
    <scope>NUCLEOTIDE SEQUENCE [LARGE SCALE GENOMIC DNA]</scope>
    <source>
        <strain evidence="2 3">NYU-BL-A3</strain>
    </source>
</reference>
<keyword evidence="3" id="KW-1185">Reference proteome</keyword>
<evidence type="ECO:0000313" key="2">
    <source>
        <dbReference type="EMBL" id="OLU36740.1"/>
    </source>
</evidence>
<protein>
    <submittedName>
        <fullName evidence="2">Uncharacterized protein</fullName>
    </submittedName>
</protein>